<name>A0ACC0J316_9ERIC</name>
<accession>A0ACC0J316</accession>
<evidence type="ECO:0000313" key="1">
    <source>
        <dbReference type="EMBL" id="KAI8030881.1"/>
    </source>
</evidence>
<evidence type="ECO:0000313" key="2">
    <source>
        <dbReference type="Proteomes" id="UP001060215"/>
    </source>
</evidence>
<proteinExistence type="predicted"/>
<organism evidence="1 2">
    <name type="scientific">Camellia lanceoleosa</name>
    <dbReference type="NCBI Taxonomy" id="1840588"/>
    <lineage>
        <taxon>Eukaryota</taxon>
        <taxon>Viridiplantae</taxon>
        <taxon>Streptophyta</taxon>
        <taxon>Embryophyta</taxon>
        <taxon>Tracheophyta</taxon>
        <taxon>Spermatophyta</taxon>
        <taxon>Magnoliopsida</taxon>
        <taxon>eudicotyledons</taxon>
        <taxon>Gunneridae</taxon>
        <taxon>Pentapetalae</taxon>
        <taxon>asterids</taxon>
        <taxon>Ericales</taxon>
        <taxon>Theaceae</taxon>
        <taxon>Camellia</taxon>
    </lineage>
</organism>
<reference evidence="1 2" key="1">
    <citation type="journal article" date="2022" name="Plant J.">
        <title>Chromosome-level genome of Camellia lanceoleosa provides a valuable resource for understanding genome evolution and self-incompatibility.</title>
        <authorList>
            <person name="Gong W."/>
            <person name="Xiao S."/>
            <person name="Wang L."/>
            <person name="Liao Z."/>
            <person name="Chang Y."/>
            <person name="Mo W."/>
            <person name="Hu G."/>
            <person name="Li W."/>
            <person name="Zhao G."/>
            <person name="Zhu H."/>
            <person name="Hu X."/>
            <person name="Ji K."/>
            <person name="Xiang X."/>
            <person name="Song Q."/>
            <person name="Yuan D."/>
            <person name="Jin S."/>
            <person name="Zhang L."/>
        </authorList>
    </citation>
    <scope>NUCLEOTIDE SEQUENCE [LARGE SCALE GENOMIC DNA]</scope>
    <source>
        <strain evidence="1">SQ_2022a</strain>
    </source>
</reference>
<sequence length="153" mass="16975">MPEVPNFNQSDNNLLLQSVGSSSSCSPSSASVFTNLNPSQEQYFLPPKPTISSVLNPISNNPLDYSFDLGCETGFLQTHSLTSLNRGELFRKNKLVWAVDVHRIWAGGACTAISIWLNNMYAMFKNGEDLPQLATVVVVNRKSEEFGYDGYEF</sequence>
<keyword evidence="2" id="KW-1185">Reference proteome</keyword>
<protein>
    <submittedName>
        <fullName evidence="1">Pentatricopeptide repeat-containing protein</fullName>
    </submittedName>
</protein>
<dbReference type="Proteomes" id="UP001060215">
    <property type="component" value="Chromosome 1"/>
</dbReference>
<comment type="caution">
    <text evidence="1">The sequence shown here is derived from an EMBL/GenBank/DDBJ whole genome shotgun (WGS) entry which is preliminary data.</text>
</comment>
<dbReference type="EMBL" id="CM045758">
    <property type="protein sequence ID" value="KAI8030881.1"/>
    <property type="molecule type" value="Genomic_DNA"/>
</dbReference>
<gene>
    <name evidence="1" type="ORF">LOK49_LG01G03803</name>
</gene>